<evidence type="ECO:0000313" key="2">
    <source>
        <dbReference type="EMBL" id="RRQ20618.1"/>
    </source>
</evidence>
<feature type="signal peptide" evidence="1">
    <location>
        <begin position="1"/>
        <end position="22"/>
    </location>
</feature>
<evidence type="ECO:0000256" key="1">
    <source>
        <dbReference type="SAM" id="SignalP"/>
    </source>
</evidence>
<keyword evidence="3" id="KW-1185">Reference proteome</keyword>
<protein>
    <recommendedName>
        <fullName evidence="4">Phosphodiesterase</fullName>
    </recommendedName>
</protein>
<comment type="caution">
    <text evidence="2">The sequence shown here is derived from an EMBL/GenBank/DDBJ whole genome shotgun (WGS) entry which is preliminary data.</text>
</comment>
<sequence length="94" mass="10553">MYRFPSLFAVLVLALTALPLQAEVLLIDTVADSAAVPTPARGTSMETVRSRFGEPREALPAVGEPPITRWSYPDFTVYFEHDRVIHAVVRRDQR</sequence>
<evidence type="ECO:0008006" key="4">
    <source>
        <dbReference type="Google" id="ProtNLM"/>
    </source>
</evidence>
<organism evidence="2 3">
    <name type="scientific">Thiohalobacter thiocyanaticus</name>
    <dbReference type="NCBI Taxonomy" id="585455"/>
    <lineage>
        <taxon>Bacteria</taxon>
        <taxon>Pseudomonadati</taxon>
        <taxon>Pseudomonadota</taxon>
        <taxon>Gammaproteobacteria</taxon>
        <taxon>Thiohalobacterales</taxon>
        <taxon>Thiohalobacteraceae</taxon>
        <taxon>Thiohalobacter</taxon>
    </lineage>
</organism>
<dbReference type="Proteomes" id="UP000287798">
    <property type="component" value="Unassembled WGS sequence"/>
</dbReference>
<feature type="chain" id="PRO_5019514130" description="Phosphodiesterase" evidence="1">
    <location>
        <begin position="23"/>
        <end position="94"/>
    </location>
</feature>
<dbReference type="OrthoDB" id="7063662at2"/>
<keyword evidence="1" id="KW-0732">Signal</keyword>
<dbReference type="EMBL" id="QZMU01000001">
    <property type="protein sequence ID" value="RRQ20618.1"/>
    <property type="molecule type" value="Genomic_DNA"/>
</dbReference>
<proteinExistence type="predicted"/>
<accession>A0A426QFU1</accession>
<dbReference type="RefSeq" id="WP_125179831.1">
    <property type="nucleotide sequence ID" value="NZ_QZMU01000001.1"/>
</dbReference>
<dbReference type="AlphaFoldDB" id="A0A426QFU1"/>
<gene>
    <name evidence="2" type="ORF">D6C00_00550</name>
</gene>
<reference evidence="2 3" key="1">
    <citation type="journal article" date="2010" name="Int. J. Syst. Evol. Microbiol.">
        <title>Thiohalobacter thiocyanaticus gen. nov., sp. nov., a moderately halophilic, sulfur-oxidizing gammaproteobacterium from hypersaline lakes, that utilizes thiocyanate.</title>
        <authorList>
            <person name="Sorokin D.Y."/>
            <person name="Kovaleva O.L."/>
            <person name="Tourova T.P."/>
            <person name="Muyzer G."/>
        </authorList>
    </citation>
    <scope>NUCLEOTIDE SEQUENCE [LARGE SCALE GENOMIC DNA]</scope>
    <source>
        <strain evidence="2 3">Hrh1</strain>
    </source>
</reference>
<name>A0A426QFU1_9GAMM</name>
<evidence type="ECO:0000313" key="3">
    <source>
        <dbReference type="Proteomes" id="UP000287798"/>
    </source>
</evidence>